<accession>A0A926EDB8</accession>
<dbReference type="Gene3D" id="3.40.1550.20">
    <property type="entry name" value="Transcriptional regulator MraZ domain"/>
    <property type="match status" value="1"/>
</dbReference>
<dbReference type="SUPFAM" id="SSF89447">
    <property type="entry name" value="AbrB/MazE/MraZ-like"/>
    <property type="match status" value="1"/>
</dbReference>
<evidence type="ECO:0000256" key="3">
    <source>
        <dbReference type="ARBA" id="ARBA00022737"/>
    </source>
</evidence>
<feature type="domain" description="SpoVT-AbrB" evidence="8">
    <location>
        <begin position="74"/>
        <end position="117"/>
    </location>
</feature>
<dbReference type="RefSeq" id="WP_262397204.1">
    <property type="nucleotide sequence ID" value="NZ_JACRTC010000002.1"/>
</dbReference>
<dbReference type="PANTHER" id="PTHR34701">
    <property type="entry name" value="TRANSCRIPTIONAL REGULATOR MRAZ"/>
    <property type="match status" value="1"/>
</dbReference>
<evidence type="ECO:0000256" key="7">
    <source>
        <dbReference type="HAMAP-Rule" id="MF_01008"/>
    </source>
</evidence>
<reference evidence="9" key="1">
    <citation type="submission" date="2020-08" db="EMBL/GenBank/DDBJ databases">
        <title>Genome public.</title>
        <authorList>
            <person name="Liu C."/>
            <person name="Sun Q."/>
        </authorList>
    </citation>
    <scope>NUCLEOTIDE SEQUENCE</scope>
    <source>
        <strain evidence="9">NSJ-54</strain>
    </source>
</reference>
<dbReference type="NCBIfam" id="TIGR00242">
    <property type="entry name" value="division/cell wall cluster transcriptional repressor MraZ"/>
    <property type="match status" value="1"/>
</dbReference>
<dbReference type="EMBL" id="JACRTC010000002">
    <property type="protein sequence ID" value="MBC8570114.1"/>
    <property type="molecule type" value="Genomic_DNA"/>
</dbReference>
<proteinExistence type="inferred from homology"/>
<protein>
    <recommendedName>
        <fullName evidence="1 7">Transcriptional regulator MraZ</fullName>
    </recommendedName>
</protein>
<dbReference type="GO" id="GO:0003700">
    <property type="term" value="F:DNA-binding transcription factor activity"/>
    <property type="evidence" value="ECO:0007669"/>
    <property type="project" value="UniProtKB-UniRule"/>
</dbReference>
<keyword evidence="4 7" id="KW-0805">Transcription regulation</keyword>
<dbReference type="AlphaFoldDB" id="A0A926EDB8"/>
<evidence type="ECO:0000256" key="1">
    <source>
        <dbReference type="ARBA" id="ARBA00013860"/>
    </source>
</evidence>
<dbReference type="InterPro" id="IPR037914">
    <property type="entry name" value="SpoVT-AbrB_sf"/>
</dbReference>
<feature type="domain" description="SpoVT-AbrB" evidence="8">
    <location>
        <begin position="5"/>
        <end position="47"/>
    </location>
</feature>
<evidence type="ECO:0000256" key="5">
    <source>
        <dbReference type="ARBA" id="ARBA00023125"/>
    </source>
</evidence>
<keyword evidence="10" id="KW-1185">Reference proteome</keyword>
<dbReference type="InterPro" id="IPR038619">
    <property type="entry name" value="MraZ_sf"/>
</dbReference>
<dbReference type="InterPro" id="IPR007159">
    <property type="entry name" value="SpoVT-AbrB_dom"/>
</dbReference>
<dbReference type="GO" id="GO:2000143">
    <property type="term" value="P:negative regulation of DNA-templated transcription initiation"/>
    <property type="evidence" value="ECO:0007669"/>
    <property type="project" value="TreeGrafter"/>
</dbReference>
<gene>
    <name evidence="7 9" type="primary">mraZ</name>
    <name evidence="9" type="ORF">H8709_04650</name>
</gene>
<name>A0A926EDB8_9FIRM</name>
<dbReference type="InterPro" id="IPR003444">
    <property type="entry name" value="MraZ"/>
</dbReference>
<dbReference type="Pfam" id="PF02381">
    <property type="entry name" value="MraZ"/>
    <property type="match status" value="2"/>
</dbReference>
<dbReference type="HAMAP" id="MF_01008">
    <property type="entry name" value="MraZ"/>
    <property type="match status" value="1"/>
</dbReference>
<dbReference type="InterPro" id="IPR035642">
    <property type="entry name" value="MraZ_N"/>
</dbReference>
<keyword evidence="6 7" id="KW-0804">Transcription</keyword>
<comment type="subunit">
    <text evidence="7">Forms oligomers.</text>
</comment>
<dbReference type="GO" id="GO:0000976">
    <property type="term" value="F:transcription cis-regulatory region binding"/>
    <property type="evidence" value="ECO:0007669"/>
    <property type="project" value="TreeGrafter"/>
</dbReference>
<evidence type="ECO:0000313" key="10">
    <source>
        <dbReference type="Proteomes" id="UP000660861"/>
    </source>
</evidence>
<comment type="subcellular location">
    <subcellularLocation>
        <location evidence="7">Cytoplasm</location>
        <location evidence="7">Nucleoid</location>
    </subcellularLocation>
</comment>
<dbReference type="CDD" id="cd16321">
    <property type="entry name" value="MraZ_C"/>
    <property type="match status" value="1"/>
</dbReference>
<dbReference type="PROSITE" id="PS51740">
    <property type="entry name" value="SPOVT_ABRB"/>
    <property type="match status" value="2"/>
</dbReference>
<dbReference type="GO" id="GO:0009295">
    <property type="term" value="C:nucleoid"/>
    <property type="evidence" value="ECO:0007669"/>
    <property type="project" value="UniProtKB-SubCell"/>
</dbReference>
<organism evidence="9 10">
    <name type="scientific">Zongyangia hominis</name>
    <dbReference type="NCBI Taxonomy" id="2763677"/>
    <lineage>
        <taxon>Bacteria</taxon>
        <taxon>Bacillati</taxon>
        <taxon>Bacillota</taxon>
        <taxon>Clostridia</taxon>
        <taxon>Eubacteriales</taxon>
        <taxon>Oscillospiraceae</taxon>
        <taxon>Zongyangia</taxon>
    </lineage>
</organism>
<comment type="caution">
    <text evidence="9">The sequence shown here is derived from an EMBL/GenBank/DDBJ whole genome shotgun (WGS) entry which is preliminary data.</text>
</comment>
<evidence type="ECO:0000256" key="4">
    <source>
        <dbReference type="ARBA" id="ARBA00023015"/>
    </source>
</evidence>
<keyword evidence="2 7" id="KW-0963">Cytoplasm</keyword>
<dbReference type="InterPro" id="IPR035644">
    <property type="entry name" value="MraZ_C"/>
</dbReference>
<dbReference type="CDD" id="cd16320">
    <property type="entry name" value="MraZ_N"/>
    <property type="match status" value="1"/>
</dbReference>
<keyword evidence="3" id="KW-0677">Repeat</keyword>
<evidence type="ECO:0000256" key="2">
    <source>
        <dbReference type="ARBA" id="ARBA00022490"/>
    </source>
</evidence>
<dbReference type="GO" id="GO:0005737">
    <property type="term" value="C:cytoplasm"/>
    <property type="evidence" value="ECO:0007669"/>
    <property type="project" value="UniProtKB-UniRule"/>
</dbReference>
<dbReference type="InterPro" id="IPR020603">
    <property type="entry name" value="MraZ_dom"/>
</dbReference>
<comment type="similarity">
    <text evidence="7">Belongs to the MraZ family.</text>
</comment>
<dbReference type="Proteomes" id="UP000660861">
    <property type="component" value="Unassembled WGS sequence"/>
</dbReference>
<evidence type="ECO:0000256" key="6">
    <source>
        <dbReference type="ARBA" id="ARBA00023163"/>
    </source>
</evidence>
<dbReference type="PANTHER" id="PTHR34701:SF1">
    <property type="entry name" value="TRANSCRIPTIONAL REGULATOR MRAZ"/>
    <property type="match status" value="1"/>
</dbReference>
<keyword evidence="5 7" id="KW-0238">DNA-binding</keyword>
<evidence type="ECO:0000313" key="9">
    <source>
        <dbReference type="EMBL" id="MBC8570114.1"/>
    </source>
</evidence>
<evidence type="ECO:0000259" key="8">
    <source>
        <dbReference type="PROSITE" id="PS51740"/>
    </source>
</evidence>
<sequence>MLIGEYSHSLDAKGRVNFPARLREDLGDRFVITKGLDDCLFVYSLEEWSKLEEKLSELPLSKSRMLKRFFYAGAVEVEGDKQGRVIIPQNLREYAGLSKDVTVVGASTRAEIWDSARWTSYCDGISSDMVAEAMDELGF</sequence>